<protein>
    <recommendedName>
        <fullName evidence="2">Metallopeptidase</fullName>
    </recommendedName>
</protein>
<name>A0AAT9GR07_9CREN</name>
<proteinExistence type="predicted"/>
<gene>
    <name evidence="1" type="ORF">SJAV_10150</name>
</gene>
<dbReference type="KEGG" id="sjv:SJAV_10150"/>
<organism evidence="1">
    <name type="scientific">Sulfurisphaera javensis</name>
    <dbReference type="NCBI Taxonomy" id="2049879"/>
    <lineage>
        <taxon>Archaea</taxon>
        <taxon>Thermoproteota</taxon>
        <taxon>Thermoprotei</taxon>
        <taxon>Sulfolobales</taxon>
        <taxon>Sulfolobaceae</taxon>
        <taxon>Sulfurisphaera</taxon>
    </lineage>
</organism>
<evidence type="ECO:0000313" key="1">
    <source>
        <dbReference type="EMBL" id="BFH73071.1"/>
    </source>
</evidence>
<evidence type="ECO:0008006" key="2">
    <source>
        <dbReference type="Google" id="ProtNLM"/>
    </source>
</evidence>
<dbReference type="EMBL" id="AP031322">
    <property type="protein sequence ID" value="BFH73071.1"/>
    <property type="molecule type" value="Genomic_DNA"/>
</dbReference>
<reference evidence="1" key="1">
    <citation type="submission" date="2024-03" db="EMBL/GenBank/DDBJ databases">
        <title>Complete genome sequence of Sulfurisphaera javensis strain KD-1.</title>
        <authorList>
            <person name="Sakai H."/>
            <person name="Nur N."/>
            <person name="Suwanto A."/>
            <person name="Kurosawa N."/>
        </authorList>
    </citation>
    <scope>NUCLEOTIDE SEQUENCE</scope>
    <source>
        <strain evidence="1">KD-1</strain>
    </source>
</reference>
<dbReference type="AlphaFoldDB" id="A0AAT9GR07"/>
<dbReference type="GeneID" id="92353943"/>
<dbReference type="RefSeq" id="WP_369611244.1">
    <property type="nucleotide sequence ID" value="NZ_AP031322.1"/>
</dbReference>
<accession>A0AAT9GR07</accession>
<sequence>MPFPLISIDIVLEDLKEELKKRWKDIPNATVKLVEYLPPTVLAYVKANDTTIYVNAQQYLKAKNAGHEYEYLFVILLHEYLHLLGIADEREVRRIDLEIVEEKFGEGSYAHRLALELADPRDIYLKESQKTLRPHTYI</sequence>